<evidence type="ECO:0008006" key="12">
    <source>
        <dbReference type="Google" id="ProtNLM"/>
    </source>
</evidence>
<dbReference type="Pfam" id="PF09668">
    <property type="entry name" value="Asp_protease"/>
    <property type="match status" value="1"/>
</dbReference>
<dbReference type="PROSITE" id="PS50030">
    <property type="entry name" value="UBA"/>
    <property type="match status" value="1"/>
</dbReference>
<keyword evidence="5" id="KW-0378">Hydrolase</keyword>
<evidence type="ECO:0000313" key="10">
    <source>
        <dbReference type="EMBL" id="KAL1272603.1"/>
    </source>
</evidence>
<dbReference type="SUPFAM" id="SSF54236">
    <property type="entry name" value="Ubiquitin-like"/>
    <property type="match status" value="1"/>
</dbReference>
<keyword evidence="2" id="KW-0813">Transport</keyword>
<proteinExistence type="inferred from homology"/>
<evidence type="ECO:0000256" key="7">
    <source>
        <dbReference type="SAM" id="MobiDB-lite"/>
    </source>
</evidence>
<evidence type="ECO:0000313" key="11">
    <source>
        <dbReference type="Proteomes" id="UP001558613"/>
    </source>
</evidence>
<dbReference type="InterPro" id="IPR021109">
    <property type="entry name" value="Peptidase_aspartic_dom_sf"/>
</dbReference>
<comment type="caution">
    <text evidence="10">The sequence shown here is derived from an EMBL/GenBank/DDBJ whole genome shotgun (WGS) entry which is preliminary data.</text>
</comment>
<dbReference type="PROSITE" id="PS50053">
    <property type="entry name" value="UBIQUITIN_2"/>
    <property type="match status" value="1"/>
</dbReference>
<dbReference type="Proteomes" id="UP001558613">
    <property type="component" value="Unassembled WGS sequence"/>
</dbReference>
<feature type="compositionally biased region" description="Low complexity" evidence="7">
    <location>
        <begin position="414"/>
        <end position="426"/>
    </location>
</feature>
<feature type="compositionally biased region" description="Polar residues" evidence="7">
    <location>
        <begin position="468"/>
        <end position="489"/>
    </location>
</feature>
<evidence type="ECO:0000256" key="2">
    <source>
        <dbReference type="ARBA" id="ARBA00022448"/>
    </source>
</evidence>
<keyword evidence="6" id="KW-0653">Protein transport</keyword>
<feature type="compositionally biased region" description="Polar residues" evidence="7">
    <location>
        <begin position="660"/>
        <end position="674"/>
    </location>
</feature>
<feature type="domain" description="UBA" evidence="8">
    <location>
        <begin position="819"/>
        <end position="859"/>
    </location>
</feature>
<dbReference type="CDD" id="cd01796">
    <property type="entry name" value="Ubl_Ddi1_like"/>
    <property type="match status" value="1"/>
</dbReference>
<keyword evidence="3" id="KW-0645">Protease</keyword>
<feature type="compositionally biased region" description="Polar residues" evidence="7">
    <location>
        <begin position="102"/>
        <end position="123"/>
    </location>
</feature>
<evidence type="ECO:0000256" key="4">
    <source>
        <dbReference type="ARBA" id="ARBA00022750"/>
    </source>
</evidence>
<dbReference type="PANTHER" id="PTHR15397">
    <property type="entry name" value="SODIUM-GLUCOSE COTRANSPORTER REGULATORY PROTEIN -RELATED"/>
    <property type="match status" value="1"/>
</dbReference>
<evidence type="ECO:0000256" key="5">
    <source>
        <dbReference type="ARBA" id="ARBA00022801"/>
    </source>
</evidence>
<sequence>MLLTVFCAPRDRSETTFALDVSPELELRDFLALCELESGIPAREIQILYAEQPLQDPTRALGNYGLKDGDVVVLRQAERSLGPQPAVPGLPRIDFSSIAVPGTSSGQNRQQQAQRPSATQSRPPQAAADTTPGPALSPQGLDNPALLRDMLLANPHELSLLKERNPPLAEALLSGDLERFTKVLVEQQQDRARREQERIKLLTADPFDLDAQAKIEEEIRQHNIEENMTIAMEEAPESFGQVVMLYINCKVNGHPVKAFVDSGAQMTIMSQACAERCNIMRLVDRRWAGIAKGVGTQKIIGRVHLAQVQIEGDFLPCSFSILEDQPMDMLLGLDMLKRHQCSIDLKKNRDEERIPGLRRLQIENWQRQYKDLCRTADKTDVIWTDSWRGLYLPDIEDGKTTSPQSLPFKPLNQPTTSSAPSHPHSLTLDRSKSAPASVNQGASATESPTSNESSLLQPLKVGEPSPDPSNDTFRSQSQGLASPTSSCLQTDADAPIPSTLPSQEPFSSTVPEDNEVTSDIVSGDSGSPADADLRENITSSGTVAAESPFILFNPRSPTQTLDQEVDMDVSSNAKSEAGLDFPDQFQRDQDSESVVPYERDQPEMENIPSLAQALKELHKLLMSNSCPTVSGRIPLSDGNDATPRQDVNEVDQEPAARNHVTLNPTIDSSSNTATTEDKEESVAKAEFTSQSMRDFPDVSTPSNLRHTENQPSTLEQTTECPYAVEGNQALEEGSGLVTTSQGDLKLPEGQQGKNIVDTNTSGIDISADLSQQRPLSVAAGSSTDSSLGPVASPQTQATETDPLFLGDTIRAVPQPSMGQFPPEHIQRIQASGFSALEAAEALEQAQGSVELALLVLLARKITVPT</sequence>
<dbReference type="InterPro" id="IPR019103">
    <property type="entry name" value="Peptidase_aspartic_DDI1-type"/>
</dbReference>
<dbReference type="PANTHER" id="PTHR15397:SF3">
    <property type="entry name" value="DNA DAMAGE INDUCIBLE 1 HOMOLOG 2"/>
    <property type="match status" value="1"/>
</dbReference>
<dbReference type="Gene3D" id="2.40.70.10">
    <property type="entry name" value="Acid Proteases"/>
    <property type="match status" value="1"/>
</dbReference>
<evidence type="ECO:0000256" key="6">
    <source>
        <dbReference type="ARBA" id="ARBA00022927"/>
    </source>
</evidence>
<dbReference type="EMBL" id="JAYMGO010000006">
    <property type="protein sequence ID" value="KAL1272603.1"/>
    <property type="molecule type" value="Genomic_DNA"/>
</dbReference>
<evidence type="ECO:0000256" key="3">
    <source>
        <dbReference type="ARBA" id="ARBA00022670"/>
    </source>
</evidence>
<dbReference type="InterPro" id="IPR033882">
    <property type="entry name" value="DDI1_N"/>
</dbReference>
<dbReference type="SUPFAM" id="SSF50630">
    <property type="entry name" value="Acid proteases"/>
    <property type="match status" value="1"/>
</dbReference>
<dbReference type="Pfam" id="PF00240">
    <property type="entry name" value="ubiquitin"/>
    <property type="match status" value="1"/>
</dbReference>
<feature type="domain" description="Ubiquitin-like" evidence="9">
    <location>
        <begin position="3"/>
        <end position="74"/>
    </location>
</feature>
<keyword evidence="4" id="KW-0064">Aspartyl protease</keyword>
<dbReference type="InterPro" id="IPR000626">
    <property type="entry name" value="Ubiquitin-like_dom"/>
</dbReference>
<reference evidence="10 11" key="1">
    <citation type="submission" date="2023-09" db="EMBL/GenBank/DDBJ databases">
        <authorList>
            <person name="Wang M."/>
        </authorList>
    </citation>
    <scope>NUCLEOTIDE SEQUENCE [LARGE SCALE GENOMIC DNA]</scope>
    <source>
        <strain evidence="10">GT-2023</strain>
        <tissue evidence="10">Liver</tissue>
    </source>
</reference>
<feature type="region of interest" description="Disordered" evidence="7">
    <location>
        <begin position="632"/>
        <end position="715"/>
    </location>
</feature>
<protein>
    <recommendedName>
        <fullName evidence="12">Ubiquitin-like domain-containing protein</fullName>
    </recommendedName>
</protein>
<dbReference type="CDD" id="cd05479">
    <property type="entry name" value="RP_DDI"/>
    <property type="match status" value="1"/>
</dbReference>
<keyword evidence="11" id="KW-1185">Reference proteome</keyword>
<evidence type="ECO:0000259" key="9">
    <source>
        <dbReference type="PROSITE" id="PS50053"/>
    </source>
</evidence>
<evidence type="ECO:0000256" key="1">
    <source>
        <dbReference type="ARBA" id="ARBA00009136"/>
    </source>
</evidence>
<accession>A0ABR3N716</accession>
<dbReference type="InterPro" id="IPR029071">
    <property type="entry name" value="Ubiquitin-like_domsf"/>
</dbReference>
<dbReference type="Gene3D" id="3.10.20.90">
    <property type="entry name" value="Phosphatidylinositol 3-kinase Catalytic Subunit, Chain A, domain 1"/>
    <property type="match status" value="1"/>
</dbReference>
<feature type="region of interest" description="Disordered" evidence="7">
    <location>
        <begin position="398"/>
        <end position="533"/>
    </location>
</feature>
<dbReference type="InterPro" id="IPR057273">
    <property type="entry name" value="Ddi1/2_HDD"/>
</dbReference>
<feature type="compositionally biased region" description="Polar residues" evidence="7">
    <location>
        <begin position="699"/>
        <end position="715"/>
    </location>
</feature>
<gene>
    <name evidence="10" type="ORF">QQF64_028465</name>
</gene>
<feature type="region of interest" description="Disordered" evidence="7">
    <location>
        <begin position="774"/>
        <end position="797"/>
    </location>
</feature>
<dbReference type="Pfam" id="PF24669">
    <property type="entry name" value="Ddi2_HDD"/>
    <property type="match status" value="1"/>
</dbReference>
<feature type="compositionally biased region" description="Polar residues" evidence="7">
    <location>
        <begin position="434"/>
        <end position="456"/>
    </location>
</feature>
<dbReference type="InterPro" id="IPR015940">
    <property type="entry name" value="UBA"/>
</dbReference>
<comment type="similarity">
    <text evidence="1">Belongs to the DDI1 family.</text>
</comment>
<feature type="region of interest" description="Disordered" evidence="7">
    <location>
        <begin position="83"/>
        <end position="142"/>
    </location>
</feature>
<organism evidence="10 11">
    <name type="scientific">Cirrhinus molitorella</name>
    <name type="common">mud carp</name>
    <dbReference type="NCBI Taxonomy" id="172907"/>
    <lineage>
        <taxon>Eukaryota</taxon>
        <taxon>Metazoa</taxon>
        <taxon>Chordata</taxon>
        <taxon>Craniata</taxon>
        <taxon>Vertebrata</taxon>
        <taxon>Euteleostomi</taxon>
        <taxon>Actinopterygii</taxon>
        <taxon>Neopterygii</taxon>
        <taxon>Teleostei</taxon>
        <taxon>Ostariophysi</taxon>
        <taxon>Cypriniformes</taxon>
        <taxon>Cyprinidae</taxon>
        <taxon>Labeoninae</taxon>
        <taxon>Labeonini</taxon>
        <taxon>Cirrhinus</taxon>
    </lineage>
</organism>
<feature type="compositionally biased region" description="Polar residues" evidence="7">
    <location>
        <begin position="499"/>
        <end position="511"/>
    </location>
</feature>
<evidence type="ECO:0000259" key="8">
    <source>
        <dbReference type="PROSITE" id="PS50030"/>
    </source>
</evidence>
<name>A0ABR3N716_9TELE</name>